<evidence type="ECO:0000256" key="7">
    <source>
        <dbReference type="PROSITE-ProRule" id="PRU01005"/>
    </source>
</evidence>
<dbReference type="SUPFAM" id="SSF50494">
    <property type="entry name" value="Trypsin-like serine proteases"/>
    <property type="match status" value="1"/>
</dbReference>
<dbReference type="Pfam" id="PF00089">
    <property type="entry name" value="Trypsin"/>
    <property type="match status" value="1"/>
</dbReference>
<organism evidence="12 13">
    <name type="scientific">Hydra vulgaris</name>
    <name type="common">Hydra</name>
    <name type="synonym">Hydra attenuata</name>
    <dbReference type="NCBI Taxonomy" id="6087"/>
    <lineage>
        <taxon>Eukaryota</taxon>
        <taxon>Metazoa</taxon>
        <taxon>Cnidaria</taxon>
        <taxon>Hydrozoa</taxon>
        <taxon>Hydroidolina</taxon>
        <taxon>Anthoathecata</taxon>
        <taxon>Aplanulata</taxon>
        <taxon>Hydridae</taxon>
        <taxon>Hydra</taxon>
    </lineage>
</organism>
<evidence type="ECO:0000259" key="11">
    <source>
        <dbReference type="PROSITE" id="PS51670"/>
    </source>
</evidence>
<feature type="domain" description="ShKT" evidence="11">
    <location>
        <begin position="70"/>
        <end position="108"/>
    </location>
</feature>
<dbReference type="CDD" id="cd00190">
    <property type="entry name" value="Tryp_SPc"/>
    <property type="match status" value="1"/>
</dbReference>
<dbReference type="PROSITE" id="PS51670">
    <property type="entry name" value="SHKT"/>
    <property type="match status" value="1"/>
</dbReference>
<dbReference type="PANTHER" id="PTHR24264">
    <property type="entry name" value="TRYPSIN-RELATED"/>
    <property type="match status" value="1"/>
</dbReference>
<keyword evidence="6" id="KW-1015">Disulfide bond</keyword>
<gene>
    <name evidence="13" type="primary">LOC100202420</name>
</gene>
<dbReference type="InterPro" id="IPR050127">
    <property type="entry name" value="Serine_Proteases_S1"/>
</dbReference>
<proteinExistence type="predicted"/>
<reference evidence="13" key="1">
    <citation type="submission" date="2025-08" db="UniProtKB">
        <authorList>
            <consortium name="RefSeq"/>
        </authorList>
    </citation>
    <scope>IDENTIFICATION</scope>
</reference>
<dbReference type="PRINTS" id="PR00722">
    <property type="entry name" value="CHYMOTRYPSIN"/>
</dbReference>
<evidence type="ECO:0000256" key="1">
    <source>
        <dbReference type="ARBA" id="ARBA00004613"/>
    </source>
</evidence>
<keyword evidence="4 8" id="KW-0378">Hydrolase</keyword>
<accession>A0ABM4D7V6</accession>
<dbReference type="RefSeq" id="XP_065670398.1">
    <property type="nucleotide sequence ID" value="XM_065814326.1"/>
</dbReference>
<feature type="signal peptide" evidence="9">
    <location>
        <begin position="1"/>
        <end position="17"/>
    </location>
</feature>
<evidence type="ECO:0000313" key="13">
    <source>
        <dbReference type="RefSeq" id="XP_065670398.1"/>
    </source>
</evidence>
<dbReference type="InterPro" id="IPR018114">
    <property type="entry name" value="TRYPSIN_HIS"/>
</dbReference>
<evidence type="ECO:0000256" key="6">
    <source>
        <dbReference type="ARBA" id="ARBA00023157"/>
    </source>
</evidence>
<dbReference type="InterPro" id="IPR033116">
    <property type="entry name" value="TRYPSIN_SER"/>
</dbReference>
<dbReference type="SMART" id="SM00254">
    <property type="entry name" value="ShKT"/>
    <property type="match status" value="2"/>
</dbReference>
<sequence>MIFLSPFFILFFELVYSHEKRGHSKSVCEDILTESYCIHNKLSCMKNGRFNYRMYHLCKRTCGVCEKESCEDKPGASCNFWNALGYCTVNNFFFKSMKIKCRKTCGACDSSGLVPVTQTTPFAQRRFVFTTTPTTNKITKTTPAKRNEECGKNKLHDARIIAGTISAPNSWIWQAAIYLYEELVCGGTLIAPNYIITAAHCVIYAKKEGITITLGEHMRDTNEGSEQEHTVEKIIIHKEYNDSSLESDIAIIKLKEKVKINDDIGFVCLPNEPPPTNATCYLTGWGLLTPGGISSNILNEAKMPIVDNKKCGEKNKNDLGTSKVTENMLCAGFENDNKVSGCHGDSGGPFVCKKKNSWVLHGVLSWGSRVCDASHRYTVFTKVFNYINWINKNLK</sequence>
<evidence type="ECO:0000256" key="4">
    <source>
        <dbReference type="ARBA" id="ARBA00022801"/>
    </source>
</evidence>
<evidence type="ECO:0000256" key="8">
    <source>
        <dbReference type="RuleBase" id="RU363034"/>
    </source>
</evidence>
<evidence type="ECO:0000313" key="12">
    <source>
        <dbReference type="Proteomes" id="UP001652625"/>
    </source>
</evidence>
<dbReference type="GeneID" id="100202420"/>
<name>A0ABM4D7V6_HYDVU</name>
<keyword evidence="3 8" id="KW-0645">Protease</keyword>
<dbReference type="PANTHER" id="PTHR24264:SF65">
    <property type="entry name" value="SRCR DOMAIN-CONTAINING PROTEIN"/>
    <property type="match status" value="1"/>
</dbReference>
<evidence type="ECO:0000256" key="2">
    <source>
        <dbReference type="ARBA" id="ARBA00022525"/>
    </source>
</evidence>
<evidence type="ECO:0000259" key="10">
    <source>
        <dbReference type="PROSITE" id="PS50240"/>
    </source>
</evidence>
<dbReference type="PROSITE" id="PS50240">
    <property type="entry name" value="TRYPSIN_DOM"/>
    <property type="match status" value="1"/>
</dbReference>
<dbReference type="InterPro" id="IPR043504">
    <property type="entry name" value="Peptidase_S1_PA_chymotrypsin"/>
</dbReference>
<feature type="chain" id="PRO_5045075430" evidence="9">
    <location>
        <begin position="18"/>
        <end position="395"/>
    </location>
</feature>
<dbReference type="PROSITE" id="PS00134">
    <property type="entry name" value="TRYPSIN_HIS"/>
    <property type="match status" value="1"/>
</dbReference>
<dbReference type="SMART" id="SM00020">
    <property type="entry name" value="Tryp_SPc"/>
    <property type="match status" value="1"/>
</dbReference>
<evidence type="ECO:0000256" key="3">
    <source>
        <dbReference type="ARBA" id="ARBA00022670"/>
    </source>
</evidence>
<feature type="domain" description="Peptidase S1" evidence="10">
    <location>
        <begin position="160"/>
        <end position="395"/>
    </location>
</feature>
<evidence type="ECO:0000256" key="9">
    <source>
        <dbReference type="SAM" id="SignalP"/>
    </source>
</evidence>
<dbReference type="InterPro" id="IPR001314">
    <property type="entry name" value="Peptidase_S1A"/>
</dbReference>
<comment type="subcellular location">
    <subcellularLocation>
        <location evidence="1">Secreted</location>
    </subcellularLocation>
</comment>
<dbReference type="InterPro" id="IPR009003">
    <property type="entry name" value="Peptidase_S1_PA"/>
</dbReference>
<keyword evidence="2" id="KW-0964">Secreted</keyword>
<keyword evidence="12" id="KW-1185">Reference proteome</keyword>
<dbReference type="Proteomes" id="UP001652625">
    <property type="component" value="Chromosome 12"/>
</dbReference>
<comment type="caution">
    <text evidence="7">Lacks conserved residue(s) required for the propagation of feature annotation.</text>
</comment>
<dbReference type="InterPro" id="IPR003582">
    <property type="entry name" value="ShKT_dom"/>
</dbReference>
<dbReference type="InterPro" id="IPR001254">
    <property type="entry name" value="Trypsin_dom"/>
</dbReference>
<keyword evidence="9" id="KW-0732">Signal</keyword>
<dbReference type="Pfam" id="PF01549">
    <property type="entry name" value="ShK"/>
    <property type="match status" value="1"/>
</dbReference>
<dbReference type="Gene3D" id="1.10.10.1940">
    <property type="match status" value="1"/>
</dbReference>
<dbReference type="Gene3D" id="2.40.10.10">
    <property type="entry name" value="Trypsin-like serine proteases"/>
    <property type="match status" value="1"/>
</dbReference>
<protein>
    <submittedName>
        <fullName evidence="13">Elastase-1 isoform X2</fullName>
    </submittedName>
</protein>
<keyword evidence="5 8" id="KW-0720">Serine protease</keyword>
<dbReference type="PROSITE" id="PS00135">
    <property type="entry name" value="TRYPSIN_SER"/>
    <property type="match status" value="1"/>
</dbReference>
<evidence type="ECO:0000256" key="5">
    <source>
        <dbReference type="ARBA" id="ARBA00022825"/>
    </source>
</evidence>